<gene>
    <name evidence="1" type="ORF">E1298_35210</name>
</gene>
<dbReference type="EMBL" id="SMKU01000279">
    <property type="protein sequence ID" value="TDD72163.1"/>
    <property type="molecule type" value="Genomic_DNA"/>
</dbReference>
<comment type="caution">
    <text evidence="1">The sequence shown here is derived from an EMBL/GenBank/DDBJ whole genome shotgun (WGS) entry which is preliminary data.</text>
</comment>
<name>A0A4R5AHP7_9ACTN</name>
<sequence>MRWWGTGLVALVLLVLGAGLTLLDQALGDGERPLRAGTVLSVGTERGGVRPVAFSVPSAGWALSEEGSSLGNNAKLVRDGVVFNLSVIVPLAPLNARALWDGLGRIVSVHGRVRLRTAPAAITTAQGLRGLTGSLAGRGRIGTASVVADDALGATVTAAGPPGAYRRVAAQVQAMVRTIRISP</sequence>
<protein>
    <submittedName>
        <fullName evidence="1">Uncharacterized protein</fullName>
    </submittedName>
</protein>
<dbReference type="AlphaFoldDB" id="A0A4R5AHP7"/>
<proteinExistence type="predicted"/>
<dbReference type="OrthoDB" id="3473112at2"/>
<accession>A0A4R5AHP7</accession>
<evidence type="ECO:0000313" key="1">
    <source>
        <dbReference type="EMBL" id="TDD72163.1"/>
    </source>
</evidence>
<dbReference type="Proteomes" id="UP000294513">
    <property type="component" value="Unassembled WGS sequence"/>
</dbReference>
<dbReference type="RefSeq" id="WP_131901088.1">
    <property type="nucleotide sequence ID" value="NZ_SMKU01000279.1"/>
</dbReference>
<keyword evidence="2" id="KW-1185">Reference proteome</keyword>
<evidence type="ECO:0000313" key="2">
    <source>
        <dbReference type="Proteomes" id="UP000294513"/>
    </source>
</evidence>
<reference evidence="1 2" key="1">
    <citation type="submission" date="2019-03" db="EMBL/GenBank/DDBJ databases">
        <title>Draft genome sequences of novel Actinobacteria.</title>
        <authorList>
            <person name="Sahin N."/>
            <person name="Ay H."/>
            <person name="Saygin H."/>
        </authorList>
    </citation>
    <scope>NUCLEOTIDE SEQUENCE [LARGE SCALE GENOMIC DNA]</scope>
    <source>
        <strain evidence="1 2">H3C3</strain>
    </source>
</reference>
<organism evidence="1 2">
    <name type="scientific">Actinomadura rubrisoli</name>
    <dbReference type="NCBI Taxonomy" id="2530368"/>
    <lineage>
        <taxon>Bacteria</taxon>
        <taxon>Bacillati</taxon>
        <taxon>Actinomycetota</taxon>
        <taxon>Actinomycetes</taxon>
        <taxon>Streptosporangiales</taxon>
        <taxon>Thermomonosporaceae</taxon>
        <taxon>Actinomadura</taxon>
    </lineage>
</organism>